<evidence type="ECO:0000256" key="1">
    <source>
        <dbReference type="SAM" id="MobiDB-lite"/>
    </source>
</evidence>
<dbReference type="EMBL" id="BJLR01000017">
    <property type="protein sequence ID" value="GEA88077.1"/>
    <property type="molecule type" value="Genomic_DNA"/>
</dbReference>
<name>A0A4Y3KW59_9CELL</name>
<feature type="compositionally biased region" description="Low complexity" evidence="1">
    <location>
        <begin position="308"/>
        <end position="318"/>
    </location>
</feature>
<feature type="compositionally biased region" description="Low complexity" evidence="1">
    <location>
        <begin position="1"/>
        <end position="30"/>
    </location>
</feature>
<evidence type="ECO:0000313" key="2">
    <source>
        <dbReference type="EMBL" id="GEA88077.1"/>
    </source>
</evidence>
<feature type="compositionally biased region" description="Low complexity" evidence="1">
    <location>
        <begin position="277"/>
        <end position="291"/>
    </location>
</feature>
<dbReference type="Proteomes" id="UP000317046">
    <property type="component" value="Unassembled WGS sequence"/>
</dbReference>
<keyword evidence="3" id="KW-1185">Reference proteome</keyword>
<proteinExistence type="predicted"/>
<dbReference type="RefSeq" id="WP_141372280.1">
    <property type="nucleotide sequence ID" value="NZ_BJLR01000017.1"/>
</dbReference>
<protein>
    <submittedName>
        <fullName evidence="2">Uncharacterized protein</fullName>
    </submittedName>
</protein>
<accession>A0A4Y3KW59</accession>
<feature type="region of interest" description="Disordered" evidence="1">
    <location>
        <begin position="460"/>
        <end position="480"/>
    </location>
</feature>
<dbReference type="AlphaFoldDB" id="A0A4Y3KW59"/>
<reference evidence="2" key="1">
    <citation type="submission" date="2019-06" db="EMBL/GenBank/DDBJ databases">
        <title>Whole genome shotgun sequence of Cellulomonas cellasea NBRC 3753.</title>
        <authorList>
            <person name="Hosoyama A."/>
            <person name="Uohara A."/>
            <person name="Ohji S."/>
            <person name="Ichikawa N."/>
        </authorList>
    </citation>
    <scope>NUCLEOTIDE SEQUENCE [LARGE SCALE GENOMIC DNA]</scope>
    <source>
        <strain evidence="2">NBRC 3753</strain>
    </source>
</reference>
<evidence type="ECO:0000313" key="3">
    <source>
        <dbReference type="Proteomes" id="UP000317046"/>
    </source>
</evidence>
<gene>
    <name evidence="2" type="ORF">CCE01nite_20260</name>
</gene>
<sequence>MTSTPTGPTGPDDATRPSGRGDATGATADDSAARRTPDPVDDPGSSASREPVPDVAFDRVRAADPAASTVADLPALRQAVTSRAAGDASGVRDLGAAREARAARRPARWLQVAAAVAGAAVIGSGAYALGRGDAPTPAAAPITLDPAGRAAAPASGAESMAMDESVADTKMIAPGFWGRTVFTGSGLSEEGGSARAWTFDPASVFSQETAERVAGVLGVEGGATRQWGAWTVGAQDGTGPNLQLQPDGLASLSYSDPTRDPWACVRSAPETPDVGRAEPGTDAGAADPGTGVAEQGTDVAEPDGPATSGSADGALGPDGPAPAPCAPEGSAPSGDDASAQTRDLLGRLGVDAAGYELEVASDTGQPAATTVYAHQVLDGQRSGVSWSLTFVADGVQALYGSLAPVVELGEYDVVSPAAAVERLMDPRFGSSPMGVMPLAEQARAALEQPMIATEDLDAAVSPDGAGQEPTVPPLTPAGSPVSWPVQEVTLTSARLGLAMVAQADGSSVLVPSYELTDDEGSAWSVVALTDDGLDFAAR</sequence>
<feature type="region of interest" description="Disordered" evidence="1">
    <location>
        <begin position="231"/>
        <end position="339"/>
    </location>
</feature>
<comment type="caution">
    <text evidence="2">The sequence shown here is derived from an EMBL/GenBank/DDBJ whole genome shotgun (WGS) entry which is preliminary data.</text>
</comment>
<feature type="region of interest" description="Disordered" evidence="1">
    <location>
        <begin position="1"/>
        <end position="55"/>
    </location>
</feature>
<organism evidence="2 3">
    <name type="scientific">Cellulomonas cellasea</name>
    <dbReference type="NCBI Taxonomy" id="43670"/>
    <lineage>
        <taxon>Bacteria</taxon>
        <taxon>Bacillati</taxon>
        <taxon>Actinomycetota</taxon>
        <taxon>Actinomycetes</taxon>
        <taxon>Micrococcales</taxon>
        <taxon>Cellulomonadaceae</taxon>
        <taxon>Cellulomonas</taxon>
    </lineage>
</organism>